<name>A0AAJ7TQM5_PETMA</name>
<dbReference type="InterPro" id="IPR011009">
    <property type="entry name" value="Kinase-like_dom_sf"/>
</dbReference>
<evidence type="ECO:0000259" key="2">
    <source>
        <dbReference type="PROSITE" id="PS50011"/>
    </source>
</evidence>
<organism evidence="3 4">
    <name type="scientific">Petromyzon marinus</name>
    <name type="common">Sea lamprey</name>
    <dbReference type="NCBI Taxonomy" id="7757"/>
    <lineage>
        <taxon>Eukaryota</taxon>
        <taxon>Metazoa</taxon>
        <taxon>Chordata</taxon>
        <taxon>Craniata</taxon>
        <taxon>Vertebrata</taxon>
        <taxon>Cyclostomata</taxon>
        <taxon>Hyperoartia</taxon>
        <taxon>Petromyzontiformes</taxon>
        <taxon>Petromyzontidae</taxon>
        <taxon>Petromyzon</taxon>
    </lineage>
</organism>
<dbReference type="Gene3D" id="1.20.58.80">
    <property type="entry name" value="Phosphotransferase system, lactose/cellobiose-type IIA subunit"/>
    <property type="match status" value="1"/>
</dbReference>
<gene>
    <name evidence="4" type="primary">LOC116948365</name>
</gene>
<dbReference type="InterPro" id="IPR007330">
    <property type="entry name" value="MIT_dom"/>
</dbReference>
<dbReference type="InterPro" id="IPR051866">
    <property type="entry name" value="Intracell_Sig-Traffick_Protein"/>
</dbReference>
<dbReference type="Proteomes" id="UP001318040">
    <property type="component" value="Chromosome 33"/>
</dbReference>
<dbReference type="RefSeq" id="XP_032820862.1">
    <property type="nucleotide sequence ID" value="XM_032964971.1"/>
</dbReference>
<dbReference type="PANTHER" id="PTHR15508:SF8">
    <property type="entry name" value="LD24550P"/>
    <property type="match status" value="1"/>
</dbReference>
<evidence type="ECO:0000313" key="3">
    <source>
        <dbReference type="Proteomes" id="UP001318040"/>
    </source>
</evidence>
<dbReference type="InterPro" id="IPR000719">
    <property type="entry name" value="Prot_kinase_dom"/>
</dbReference>
<evidence type="ECO:0000313" key="4">
    <source>
        <dbReference type="RefSeq" id="XP_032820862.1"/>
    </source>
</evidence>
<dbReference type="AlphaFoldDB" id="A0AAJ7TQM5"/>
<feature type="compositionally biased region" description="Basic and acidic residues" evidence="1">
    <location>
        <begin position="101"/>
        <end position="111"/>
    </location>
</feature>
<dbReference type="Pfam" id="PF04212">
    <property type="entry name" value="MIT"/>
    <property type="match status" value="1"/>
</dbReference>
<dbReference type="Gene3D" id="1.10.510.10">
    <property type="entry name" value="Transferase(Phosphotransferase) domain 1"/>
    <property type="match status" value="1"/>
</dbReference>
<evidence type="ECO:0000256" key="1">
    <source>
        <dbReference type="SAM" id="MobiDB-lite"/>
    </source>
</evidence>
<sequence>MAGDWGSRELARFYTVSDKGRSLFAVTAHIVSRSNAEDVFKGGVGQTCPPLQRVTTRNGLWLPLVPPLGPGPSPGTDQGWYSGHGLEHASRVTRLSGRTATETRESPRLPHDGTGAQTPELSRPGAPACLDRGSRSPATGAMAFPESSPPGGGSGISSGTGPLSKAASYLDRVRGSPSRRAGFDTAGGKGAYLLQAAAQIRLALEEEAAERYEGAFNHYQSSVGLLLRGVQADPDPVRREAVRRKTQQYLMRAEHIFTQHLGNGPAHSAGFSSLGLRHMRSLSGPPEELKYYKVLSIFDKVLLVKDQNTGEKYILKSVRKTSGDSPGRRTVLPQGVPYMVPLLRYYITDDSIFLLLQHVQGGRLWSHVKKQFSSEVPFEGFVGQRPLTCRVTCGMRGSVTSPNLKQYAGATPGHLSKSTGVADPCDSDDNDDEGEGVGCDVTHRMGYTHPDEPQACLPDAGGETRSDVPSAGTPDSQGSGHVCGLLSHSVKECLSHNSMAAGDAYLSVQEGMTDRFPPCQAPIGGTNAFSVTRAPNDRVPTSDGTTVPLPTPAACGARAASDCSDSASRSPSKATGRRCTPGPRACSRLAREDCAEKQNGARSPVRAADLKLKPSPVRDRCDHVPYTITVNPFEVIGRQEFADDAHCNSTGNFSGFVCNYDRDGSYLALTQKDSSELRDAFASYSSALSNDLPFIAAERKEHLCNGVAFESDGLNSAGESSHSLADPLSSAPGLINIPREVVDILAVDRLGLDEAGDEKCGCNIIEDVHSVELNPDSVQLSFGATYHIPNGNGKHFCASLQDSSSDAFEQIAISAGNEHLHLVTDSRTDPGASRDSTENGFDDSDGNERSQDEPGLEPEAAKLSYRRREKSSTASDTPDAGGGSSRGGLHRRDRLFVAAAPPSSRGGCPVRQPLAVPEEPVRVWAAQLVQALDGLHKQGLVCGDLNPRNILLESTGHIRVTYFSQWSEVEKAFSQTAVQDMYCAPEIVAAYQETEVSDWWSFGVLLYGLLTGEALCHCHPTGITAHTKLSLPTHLSDEAQSLLRQLLQFSPAERLGAGPSGADEIRLHHFFASIDWDQLQG</sequence>
<accession>A0AAJ7TQM5</accession>
<feature type="compositionally biased region" description="Acidic residues" evidence="1">
    <location>
        <begin position="425"/>
        <end position="435"/>
    </location>
</feature>
<dbReference type="SUPFAM" id="SSF116846">
    <property type="entry name" value="MIT domain"/>
    <property type="match status" value="1"/>
</dbReference>
<dbReference type="PANTHER" id="PTHR15508">
    <property type="entry name" value="RIBOSOMAL PROTEIN S6 KINASE"/>
    <property type="match status" value="1"/>
</dbReference>
<feature type="region of interest" description="Disordered" evidence="1">
    <location>
        <begin position="404"/>
        <end position="480"/>
    </location>
</feature>
<dbReference type="GO" id="GO:0005524">
    <property type="term" value="F:ATP binding"/>
    <property type="evidence" value="ECO:0007669"/>
    <property type="project" value="InterPro"/>
</dbReference>
<dbReference type="KEGG" id="pmrn:116948365"/>
<dbReference type="PROSITE" id="PS50011">
    <property type="entry name" value="PROTEIN_KINASE_DOM"/>
    <property type="match status" value="1"/>
</dbReference>
<feature type="region of interest" description="Disordered" evidence="1">
    <location>
        <begin position="94"/>
        <end position="186"/>
    </location>
</feature>
<feature type="region of interest" description="Disordered" evidence="1">
    <location>
        <begin position="529"/>
        <end position="583"/>
    </location>
</feature>
<feature type="region of interest" description="Disordered" evidence="1">
    <location>
        <begin position="822"/>
        <end position="892"/>
    </location>
</feature>
<dbReference type="GO" id="GO:0004672">
    <property type="term" value="F:protein kinase activity"/>
    <property type="evidence" value="ECO:0007669"/>
    <property type="project" value="InterPro"/>
</dbReference>
<dbReference type="Pfam" id="PF00069">
    <property type="entry name" value="Pkinase"/>
    <property type="match status" value="1"/>
</dbReference>
<dbReference type="CDD" id="cd02677">
    <property type="entry name" value="MIT_SNX15"/>
    <property type="match status" value="1"/>
</dbReference>
<dbReference type="SMART" id="SM00220">
    <property type="entry name" value="S_TKc"/>
    <property type="match status" value="1"/>
</dbReference>
<keyword evidence="3" id="KW-1185">Reference proteome</keyword>
<dbReference type="SMART" id="SM00745">
    <property type="entry name" value="MIT"/>
    <property type="match status" value="1"/>
</dbReference>
<protein>
    <submittedName>
        <fullName evidence="4">Ribosomal protein S6 kinase delta-1-like isoform X1</fullName>
    </submittedName>
</protein>
<feature type="compositionally biased region" description="Low complexity" evidence="1">
    <location>
        <begin position="552"/>
        <end position="572"/>
    </location>
</feature>
<dbReference type="SUPFAM" id="SSF56112">
    <property type="entry name" value="Protein kinase-like (PK-like)"/>
    <property type="match status" value="1"/>
</dbReference>
<reference evidence="4" key="1">
    <citation type="submission" date="2025-08" db="UniProtKB">
        <authorList>
            <consortium name="RefSeq"/>
        </authorList>
    </citation>
    <scope>IDENTIFICATION</scope>
    <source>
        <tissue evidence="4">Sperm</tissue>
    </source>
</reference>
<feature type="domain" description="Protein kinase" evidence="2">
    <location>
        <begin position="771"/>
        <end position="1071"/>
    </location>
</feature>
<proteinExistence type="predicted"/>
<dbReference type="InterPro" id="IPR036181">
    <property type="entry name" value="MIT_dom_sf"/>
</dbReference>